<dbReference type="InterPro" id="IPR001020">
    <property type="entry name" value="PTS_HPr_His_P_site"/>
</dbReference>
<dbReference type="AlphaFoldDB" id="F5SXT3"/>
<dbReference type="InterPro" id="IPR008279">
    <property type="entry name" value="PEP-util_enz_mobile_dom"/>
</dbReference>
<keyword evidence="9" id="KW-0762">Sugar transport</keyword>
<comment type="similarity">
    <text evidence="4">Belongs to the PEP-utilizing enzyme family.</text>
</comment>
<keyword evidence="7" id="KW-0963">Cytoplasm</keyword>
<dbReference type="Pfam" id="PF00391">
    <property type="entry name" value="PEP-utilizers"/>
    <property type="match status" value="1"/>
</dbReference>
<dbReference type="InterPro" id="IPR035895">
    <property type="entry name" value="HPr-like_sf"/>
</dbReference>
<comment type="catalytic activity">
    <reaction evidence="1">
        <text>L-histidyl-[protein] + phosphoenolpyruvate = N(pros)-phospho-L-histidyl-[protein] + pyruvate</text>
        <dbReference type="Rhea" id="RHEA:23880"/>
        <dbReference type="Rhea" id="RHEA-COMP:9745"/>
        <dbReference type="Rhea" id="RHEA-COMP:9746"/>
        <dbReference type="ChEBI" id="CHEBI:15361"/>
        <dbReference type="ChEBI" id="CHEBI:29979"/>
        <dbReference type="ChEBI" id="CHEBI:58702"/>
        <dbReference type="ChEBI" id="CHEBI:64837"/>
        <dbReference type="EC" id="2.7.3.9"/>
    </reaction>
</comment>
<keyword evidence="14" id="KW-0460">Magnesium</keyword>
<dbReference type="NCBIfam" id="TIGR01003">
    <property type="entry name" value="PTS_HPr_family"/>
    <property type="match status" value="1"/>
</dbReference>
<dbReference type="InterPro" id="IPR002178">
    <property type="entry name" value="PTS_EIIA_type-2_dom"/>
</dbReference>
<dbReference type="InterPro" id="IPR050499">
    <property type="entry name" value="PEP-utilizing_PTS_enzyme"/>
</dbReference>
<feature type="domain" description="HPr" evidence="17">
    <location>
        <begin position="164"/>
        <end position="256"/>
    </location>
</feature>
<keyword evidence="6" id="KW-0813">Transport</keyword>
<dbReference type="PRINTS" id="PR00107">
    <property type="entry name" value="PHOSPHOCPHPR"/>
</dbReference>
<dbReference type="SUPFAM" id="SSF51621">
    <property type="entry name" value="Phosphoenolpyruvate/pyruvate domain"/>
    <property type="match status" value="1"/>
</dbReference>
<dbReference type="InterPro" id="IPR006318">
    <property type="entry name" value="PTS_EI-like"/>
</dbReference>
<dbReference type="PROSITE" id="PS51350">
    <property type="entry name" value="PTS_HPR_DOM"/>
    <property type="match status" value="1"/>
</dbReference>
<keyword evidence="18" id="KW-0670">Pyruvate</keyword>
<dbReference type="Gene3D" id="3.20.20.60">
    <property type="entry name" value="Phosphoenolpyruvate-binding domains"/>
    <property type="match status" value="1"/>
</dbReference>
<dbReference type="GO" id="GO:0008965">
    <property type="term" value="F:phosphoenolpyruvate-protein phosphotransferase activity"/>
    <property type="evidence" value="ECO:0007669"/>
    <property type="project" value="UniProtKB-EC"/>
</dbReference>
<dbReference type="Gene3D" id="3.40.930.10">
    <property type="entry name" value="Mannitol-specific EII, Chain A"/>
    <property type="match status" value="1"/>
</dbReference>
<dbReference type="SUPFAM" id="SSF52009">
    <property type="entry name" value="Phosphohistidine domain"/>
    <property type="match status" value="1"/>
</dbReference>
<evidence type="ECO:0000256" key="12">
    <source>
        <dbReference type="ARBA" id="ARBA00022723"/>
    </source>
</evidence>
<dbReference type="InterPro" id="IPR000032">
    <property type="entry name" value="HPr-like"/>
</dbReference>
<evidence type="ECO:0000259" key="16">
    <source>
        <dbReference type="PROSITE" id="PS51094"/>
    </source>
</evidence>
<keyword evidence="19" id="KW-1185">Reference proteome</keyword>
<organism evidence="18 19">
    <name type="scientific">Methylophaga aminisulfidivorans MP</name>
    <dbReference type="NCBI Taxonomy" id="1026882"/>
    <lineage>
        <taxon>Bacteria</taxon>
        <taxon>Pseudomonadati</taxon>
        <taxon>Pseudomonadota</taxon>
        <taxon>Gammaproteobacteria</taxon>
        <taxon>Thiotrichales</taxon>
        <taxon>Piscirickettsiaceae</taxon>
        <taxon>Methylophaga</taxon>
    </lineage>
</organism>
<dbReference type="Pfam" id="PF05524">
    <property type="entry name" value="PEP-utilisers_N"/>
    <property type="match status" value="1"/>
</dbReference>
<dbReference type="InterPro" id="IPR016152">
    <property type="entry name" value="PTrfase/Anion_transptr"/>
</dbReference>
<keyword evidence="12" id="KW-0479">Metal-binding</keyword>
<evidence type="ECO:0000256" key="2">
    <source>
        <dbReference type="ARBA" id="ARBA00001946"/>
    </source>
</evidence>
<comment type="cofactor">
    <cofactor evidence="2">
        <name>Mg(2+)</name>
        <dbReference type="ChEBI" id="CHEBI:18420"/>
    </cofactor>
</comment>
<dbReference type="InterPro" id="IPR018274">
    <property type="entry name" value="PEP_util_AS"/>
</dbReference>
<evidence type="ECO:0000313" key="18">
    <source>
        <dbReference type="EMBL" id="EGL55313.1"/>
    </source>
</evidence>
<dbReference type="SUPFAM" id="SSF55594">
    <property type="entry name" value="HPr-like"/>
    <property type="match status" value="1"/>
</dbReference>
<feature type="domain" description="PTS EIIA type-2" evidence="16">
    <location>
        <begin position="10"/>
        <end position="150"/>
    </location>
</feature>
<evidence type="ECO:0000256" key="11">
    <source>
        <dbReference type="ARBA" id="ARBA00022683"/>
    </source>
</evidence>
<dbReference type="OrthoDB" id="9765468at2"/>
<dbReference type="Gene3D" id="3.30.1340.10">
    <property type="entry name" value="HPr-like"/>
    <property type="match status" value="1"/>
</dbReference>
<dbReference type="CDD" id="cd00367">
    <property type="entry name" value="PTS-HPr_like"/>
    <property type="match status" value="1"/>
</dbReference>
<dbReference type="PANTHER" id="PTHR46244">
    <property type="entry name" value="PHOSPHOENOLPYRUVATE-PROTEIN PHOSPHOTRANSFERASE"/>
    <property type="match status" value="1"/>
</dbReference>
<dbReference type="Pfam" id="PF00359">
    <property type="entry name" value="PTS_EIIA_2"/>
    <property type="match status" value="1"/>
</dbReference>
<comment type="caution">
    <text evidence="18">The sequence shown here is derived from an EMBL/GenBank/DDBJ whole genome shotgun (WGS) entry which is preliminary data.</text>
</comment>
<dbReference type="PROSITE" id="PS51094">
    <property type="entry name" value="PTS_EIIA_TYPE_2"/>
    <property type="match status" value="1"/>
</dbReference>
<dbReference type="SUPFAM" id="SSF47831">
    <property type="entry name" value="Enzyme I of the PEP:sugar phosphotransferase system HPr-binding (sub)domain"/>
    <property type="match status" value="1"/>
</dbReference>
<keyword evidence="15" id="KW-0175">Coiled coil</keyword>
<dbReference type="NCBIfam" id="TIGR01417">
    <property type="entry name" value="PTS_I_fam"/>
    <property type="match status" value="1"/>
</dbReference>
<dbReference type="InterPro" id="IPR008731">
    <property type="entry name" value="PTS_EIN"/>
</dbReference>
<dbReference type="Gene3D" id="3.50.30.10">
    <property type="entry name" value="Phosphohistidine domain"/>
    <property type="match status" value="1"/>
</dbReference>
<dbReference type="InterPro" id="IPR000121">
    <property type="entry name" value="PEP_util_C"/>
</dbReference>
<dbReference type="Proteomes" id="UP000003544">
    <property type="component" value="Unassembled WGS sequence"/>
</dbReference>
<evidence type="ECO:0000256" key="9">
    <source>
        <dbReference type="ARBA" id="ARBA00022597"/>
    </source>
</evidence>
<dbReference type="GO" id="GO:0016301">
    <property type="term" value="F:kinase activity"/>
    <property type="evidence" value="ECO:0007669"/>
    <property type="project" value="UniProtKB-KW"/>
</dbReference>
<evidence type="ECO:0000256" key="14">
    <source>
        <dbReference type="ARBA" id="ARBA00022842"/>
    </source>
</evidence>
<dbReference type="PRINTS" id="PR01736">
    <property type="entry name" value="PHPHTRNFRASE"/>
</dbReference>
<dbReference type="GO" id="GO:0005737">
    <property type="term" value="C:cytoplasm"/>
    <property type="evidence" value="ECO:0007669"/>
    <property type="project" value="UniProtKB-SubCell"/>
</dbReference>
<proteinExistence type="inferred from homology"/>
<accession>F5SXT3</accession>
<feature type="coiled-coil region" evidence="15">
    <location>
        <begin position="312"/>
        <end position="343"/>
    </location>
</feature>
<dbReference type="PANTHER" id="PTHR46244:SF6">
    <property type="entry name" value="PHOSPHOENOLPYRUVATE-PROTEIN PHOSPHOTRANSFERASE"/>
    <property type="match status" value="1"/>
</dbReference>
<keyword evidence="13" id="KW-0418">Kinase</keyword>
<dbReference type="InterPro" id="IPR015813">
    <property type="entry name" value="Pyrv/PenolPyrv_kinase-like_dom"/>
</dbReference>
<dbReference type="PROSITE" id="PS00370">
    <property type="entry name" value="PEP_ENZYMES_PHOS_SITE"/>
    <property type="match status" value="1"/>
</dbReference>
<evidence type="ECO:0000256" key="15">
    <source>
        <dbReference type="SAM" id="Coils"/>
    </source>
</evidence>
<keyword evidence="8" id="KW-0597">Phosphoprotein</keyword>
<dbReference type="InterPro" id="IPR040442">
    <property type="entry name" value="Pyrv_kinase-like_dom_sf"/>
</dbReference>
<dbReference type="Gene3D" id="1.10.274.10">
    <property type="entry name" value="PtsI, HPr-binding domain"/>
    <property type="match status" value="1"/>
</dbReference>
<dbReference type="STRING" id="1026882.MAMP_02307"/>
<dbReference type="PROSITE" id="PS00369">
    <property type="entry name" value="PTS_HPR_HIS"/>
    <property type="match status" value="1"/>
</dbReference>
<reference evidence="18 19" key="1">
    <citation type="journal article" date="2011" name="J. Bacteriol.">
        <title>Draft genome sequence of Methylophaga aminisulfidivorans MP T.</title>
        <authorList>
            <person name="Han G.H."/>
            <person name="Kim W."/>
            <person name="Chun J."/>
            <person name="Kim S.W."/>
        </authorList>
    </citation>
    <scope>NUCLEOTIDE SEQUENCE [LARGE SCALE GENOMIC DNA]</scope>
    <source>
        <strain evidence="19">MP(T)</strain>
    </source>
</reference>
<name>F5SXT3_9GAMM</name>
<dbReference type="EC" id="2.7.3.9" evidence="5"/>
<evidence type="ECO:0000256" key="4">
    <source>
        <dbReference type="ARBA" id="ARBA00007837"/>
    </source>
</evidence>
<keyword evidence="11" id="KW-0598">Phosphotransferase system</keyword>
<sequence>MLVTKQTNGELDLVQIVQLNVSATDKETVIEQATQLLVENNCVDPAFAQSMKQRETRANTFLGRGISIPHGIAEDRHLIKKDAVAILQIPQGVEWNPGQIAYMVVAIAAQTDGHITLLQTLTGLLQNDEQLQQLFKTDDEQLIVTSLNNSSEETEENEVLPDFAKKIEWTLDYPNGLHARPATKWIETARQFHSSIRIRHADKTADAKNLIALLRLGVRQGASLIVSAEGADADKALSVMHTLMKSLSAQEKADAELALKRQKSSPSWQAREDLAAIIGASAAPGMVVGQVYRKITHTLEVPDETGSLSDNASRLHRALKETKAQLQILSQETEQQLGKQEAKIFLAHIELLNDTDLITLVCQIMADGHGVAWAWNTGVERMANRLSALGNPVLAARATDLRDVGNRVLFHIAPELSNTTETACPDHPYILISDDLTPSDTAALDITKVIGLATADGGPTSHTAILARTLGLPALVGGGQGLLDIANCSQVILDGTAGRIYIDPNDDDINSAQEWITKLQAQQAKEAETRQLPAKTTDGTHILIGANINLPDQVAEAISEGAEGVGLMRTEFLYLERNDEPSEDEQYETYLAMSKNLEGRELIVRTLDIGGDKQAPQLALPQEDNPFLGVRGSRLLLRRADLLQPQLRALYRALKDGAKLSIMFPMVTSVTEFLKLRAICEDVRESMAAPSCPIGVMIEVPAAALEAETLAKHADFFSIGTNDLTQYCLAMDRQNPTLAAEADSLHPAVLKLIKLTVDGAKDHNCWVGACGGIAGDPHGAAILSGLGVTELSMSPLDIPAVKARLRQSSMDELKALAQKALEAETSEAVRQLKGVE</sequence>
<dbReference type="GO" id="GO:0009401">
    <property type="term" value="P:phosphoenolpyruvate-dependent sugar phosphotransferase system"/>
    <property type="evidence" value="ECO:0007669"/>
    <property type="project" value="UniProtKB-KW"/>
</dbReference>
<dbReference type="eggNOG" id="COG1080">
    <property type="taxonomic scope" value="Bacteria"/>
</dbReference>
<dbReference type="Pfam" id="PF02896">
    <property type="entry name" value="PEP-utilizers_C"/>
    <property type="match status" value="1"/>
</dbReference>
<evidence type="ECO:0000256" key="3">
    <source>
        <dbReference type="ARBA" id="ARBA00004496"/>
    </source>
</evidence>
<dbReference type="SUPFAM" id="SSF55804">
    <property type="entry name" value="Phoshotransferase/anion transport protein"/>
    <property type="match status" value="1"/>
</dbReference>
<evidence type="ECO:0000259" key="17">
    <source>
        <dbReference type="PROSITE" id="PS51350"/>
    </source>
</evidence>
<evidence type="ECO:0000256" key="13">
    <source>
        <dbReference type="ARBA" id="ARBA00022777"/>
    </source>
</evidence>
<protein>
    <recommendedName>
        <fullName evidence="5">phosphoenolpyruvate--protein phosphotransferase</fullName>
        <ecNumber evidence="5">2.7.3.9</ecNumber>
    </recommendedName>
</protein>
<dbReference type="RefSeq" id="WP_007145199.1">
    <property type="nucleotide sequence ID" value="NZ_AFIG01000001.1"/>
</dbReference>
<dbReference type="CDD" id="cd00211">
    <property type="entry name" value="PTS_IIA_fru"/>
    <property type="match status" value="1"/>
</dbReference>
<evidence type="ECO:0000256" key="7">
    <source>
        <dbReference type="ARBA" id="ARBA00022490"/>
    </source>
</evidence>
<dbReference type="Pfam" id="PF00381">
    <property type="entry name" value="PTS-HPr"/>
    <property type="match status" value="1"/>
</dbReference>
<evidence type="ECO:0000256" key="10">
    <source>
        <dbReference type="ARBA" id="ARBA00022679"/>
    </source>
</evidence>
<dbReference type="InterPro" id="IPR036618">
    <property type="entry name" value="PtsI_HPr-bd_sf"/>
</dbReference>
<evidence type="ECO:0000256" key="8">
    <source>
        <dbReference type="ARBA" id="ARBA00022553"/>
    </source>
</evidence>
<evidence type="ECO:0000256" key="1">
    <source>
        <dbReference type="ARBA" id="ARBA00000683"/>
    </source>
</evidence>
<gene>
    <name evidence="18" type="ORF">MAMP_02307</name>
</gene>
<evidence type="ECO:0000256" key="5">
    <source>
        <dbReference type="ARBA" id="ARBA00012232"/>
    </source>
</evidence>
<comment type="subcellular location">
    <subcellularLocation>
        <location evidence="3">Cytoplasm</location>
    </subcellularLocation>
</comment>
<keyword evidence="10 18" id="KW-0808">Transferase</keyword>
<dbReference type="EMBL" id="AFIG01000001">
    <property type="protein sequence ID" value="EGL55313.1"/>
    <property type="molecule type" value="Genomic_DNA"/>
</dbReference>
<evidence type="ECO:0000313" key="19">
    <source>
        <dbReference type="Proteomes" id="UP000003544"/>
    </source>
</evidence>
<dbReference type="InterPro" id="IPR036637">
    <property type="entry name" value="Phosphohistidine_dom_sf"/>
</dbReference>
<dbReference type="GO" id="GO:0046872">
    <property type="term" value="F:metal ion binding"/>
    <property type="evidence" value="ECO:0007669"/>
    <property type="project" value="UniProtKB-KW"/>
</dbReference>
<evidence type="ECO:0000256" key="6">
    <source>
        <dbReference type="ARBA" id="ARBA00022448"/>
    </source>
</evidence>